<evidence type="ECO:0000256" key="1">
    <source>
        <dbReference type="ARBA" id="ARBA00022679"/>
    </source>
</evidence>
<feature type="domain" description="Glutamine amidotransferase type-2" evidence="3">
    <location>
        <begin position="9"/>
        <end position="301"/>
    </location>
</feature>
<keyword evidence="1 4" id="KW-0808">Transferase</keyword>
<gene>
    <name evidence="4" type="ORF">SanaruYs_07410</name>
</gene>
<dbReference type="GO" id="GO:0016740">
    <property type="term" value="F:transferase activity"/>
    <property type="evidence" value="ECO:0007669"/>
    <property type="project" value="UniProtKB-KW"/>
</dbReference>
<evidence type="ECO:0000259" key="3">
    <source>
        <dbReference type="PROSITE" id="PS51278"/>
    </source>
</evidence>
<dbReference type="EMBL" id="BHXQ01000001">
    <property type="protein sequence ID" value="GCC50526.1"/>
    <property type="molecule type" value="Genomic_DNA"/>
</dbReference>
<dbReference type="RefSeq" id="WP_127121152.1">
    <property type="nucleotide sequence ID" value="NZ_BHXQ01000001.1"/>
</dbReference>
<protein>
    <submittedName>
        <fullName evidence="4">Glutamine phosphoribosylpyrophosphate amidotransferase</fullName>
    </submittedName>
</protein>
<dbReference type="Gene3D" id="3.60.20.10">
    <property type="entry name" value="Glutamine Phosphoribosylpyrophosphate, subunit 1, domain 1"/>
    <property type="match status" value="1"/>
</dbReference>
<proteinExistence type="predicted"/>
<dbReference type="InterPro" id="IPR017932">
    <property type="entry name" value="GATase_2_dom"/>
</dbReference>
<dbReference type="AlphaFoldDB" id="A0A401U6V1"/>
<dbReference type="Proteomes" id="UP000288227">
    <property type="component" value="Unassembled WGS sequence"/>
</dbReference>
<dbReference type="OrthoDB" id="9801213at2"/>
<organism evidence="4 5">
    <name type="scientific">Chryseotalea sanaruensis</name>
    <dbReference type="NCBI Taxonomy" id="2482724"/>
    <lineage>
        <taxon>Bacteria</taxon>
        <taxon>Pseudomonadati</taxon>
        <taxon>Bacteroidota</taxon>
        <taxon>Cytophagia</taxon>
        <taxon>Cytophagales</taxon>
        <taxon>Chryseotaleaceae</taxon>
        <taxon>Chryseotalea</taxon>
    </lineage>
</organism>
<keyword evidence="5" id="KW-1185">Reference proteome</keyword>
<dbReference type="PANTHER" id="PTHR11907">
    <property type="entry name" value="AMIDOPHOSPHORIBOSYLTRANSFERASE"/>
    <property type="match status" value="1"/>
</dbReference>
<evidence type="ECO:0000313" key="4">
    <source>
        <dbReference type="EMBL" id="GCC50526.1"/>
    </source>
</evidence>
<evidence type="ECO:0000256" key="2">
    <source>
        <dbReference type="ARBA" id="ARBA00022962"/>
    </source>
</evidence>
<dbReference type="PROSITE" id="PS51278">
    <property type="entry name" value="GATASE_TYPE_2"/>
    <property type="match status" value="1"/>
</dbReference>
<reference evidence="4 5" key="1">
    <citation type="submission" date="2018-11" db="EMBL/GenBank/DDBJ databases">
        <title>Chryseotalea sanarue gen. nov., sp., nov., a member of the family Cytophagaceae, isolated from a brackish lake in Hamamatsu Japan.</title>
        <authorList>
            <person name="Maejima Y."/>
            <person name="Iino T."/>
            <person name="Muraguchi Y."/>
            <person name="Fukuda K."/>
            <person name="Ohkuma M."/>
            <person name="Moriuchi R."/>
            <person name="Dohra H."/>
            <person name="Kimbara K."/>
            <person name="Shintani M."/>
        </authorList>
    </citation>
    <scope>NUCLEOTIDE SEQUENCE [LARGE SCALE GENOMIC DNA]</scope>
    <source>
        <strain evidence="4 5">Ys</strain>
    </source>
</reference>
<dbReference type="InterPro" id="IPR029057">
    <property type="entry name" value="PRTase-like"/>
</dbReference>
<accession>A0A401U6V1</accession>
<name>A0A401U6V1_9BACT</name>
<evidence type="ECO:0000313" key="5">
    <source>
        <dbReference type="Proteomes" id="UP000288227"/>
    </source>
</evidence>
<dbReference type="SUPFAM" id="SSF56235">
    <property type="entry name" value="N-terminal nucleophile aminohydrolases (Ntn hydrolases)"/>
    <property type="match status" value="1"/>
</dbReference>
<keyword evidence="2" id="KW-0315">Glutamine amidotransferase</keyword>
<dbReference type="InterPro" id="IPR029055">
    <property type="entry name" value="Ntn_hydrolases_N"/>
</dbReference>
<sequence>MTDEILHECGIAMIRLRKPLSYYVEKYGPTYAMNKMYVLMEKQHNRGQDGAGIANIKIDVDSGHRYISRYRSIKQQPVADLFKKIGKKFRKAQKLGKDRFKDEQWLKENVAFTGELWLGHLRYGTHGRNSIENVHPFLRQNNWRSRNLVMAGNFNMTNVDELFDILVGLGQHPKEKVDTVTVMEKIGHFLDEEVQSLFEKYKDQFSNKEISEIIENEIEIARVLRRACKDFDGGYAMAGMTGSGSSFVVRDPNGIRPAYFYADDEIVVVASEKPAIKTAFNIDYNQIEEIKPGHALIVTKSGEYEQHQIIQPGEKASCSFERIYFSRGNDPDIYRERKQLGKLLVPQVLKAINFDLKNTVFSYIPNTAETAFYGMMAGVEEYLIQKQKEVLLEGKPTMDDAEDILSFRPRIEKIVIKDAKLRTFITDDEHRDDLVSHVYDTTYEVIRKGVDTLVVIDDSIVRGTTLEKSILKMLDRLEPKKIVVVSSCPQIRYPDCYGIDMSKMGEFVAFRAMRELLKDTGKDYLLDEVYERCQAAKELEQHQNFVQALYDQYTDEELSAKITDIVRPVGMRADLEVVFQTVDNLHKAIPHHKGDWYFTGNYPTAGGMRVVNKSFINYLDGKLVRAY</sequence>
<dbReference type="SUPFAM" id="SSF53271">
    <property type="entry name" value="PRTase-like"/>
    <property type="match status" value="1"/>
</dbReference>
<comment type="caution">
    <text evidence="4">The sequence shown here is derived from an EMBL/GenBank/DDBJ whole genome shotgun (WGS) entry which is preliminary data.</text>
</comment>